<organism evidence="2 3">
    <name type="scientific">Parvularcula mediterranea</name>
    <dbReference type="NCBI Taxonomy" id="2732508"/>
    <lineage>
        <taxon>Bacteria</taxon>
        <taxon>Pseudomonadati</taxon>
        <taxon>Pseudomonadota</taxon>
        <taxon>Alphaproteobacteria</taxon>
        <taxon>Parvularculales</taxon>
        <taxon>Parvularculaceae</taxon>
        <taxon>Parvularcula</taxon>
    </lineage>
</organism>
<evidence type="ECO:0008006" key="4">
    <source>
        <dbReference type="Google" id="ProtNLM"/>
    </source>
</evidence>
<reference evidence="2 3" key="1">
    <citation type="submission" date="2020-05" db="EMBL/GenBank/DDBJ databases">
        <title>Parvularcula mediterraneae sp. nov., isolated from polypropylene straw from shallow seawater of the seashore of Laganas in Zakynthos island, Greece.</title>
        <authorList>
            <person name="Szabo I."/>
            <person name="Al-Omari J."/>
            <person name="Rado J."/>
            <person name="Szerdahelyi G.S."/>
        </authorList>
    </citation>
    <scope>NUCLEOTIDE SEQUENCE [LARGE SCALE GENOMIC DNA]</scope>
    <source>
        <strain evidence="2 3">ZS-1/3</strain>
    </source>
</reference>
<accession>A0A7Y3RLN0</accession>
<evidence type="ECO:0000256" key="1">
    <source>
        <dbReference type="SAM" id="SignalP"/>
    </source>
</evidence>
<comment type="caution">
    <text evidence="2">The sequence shown here is derived from an EMBL/GenBank/DDBJ whole genome shotgun (WGS) entry which is preliminary data.</text>
</comment>
<protein>
    <recommendedName>
        <fullName evidence="4">Secreted protein</fullName>
    </recommendedName>
</protein>
<proteinExistence type="predicted"/>
<dbReference type="Proteomes" id="UP000536835">
    <property type="component" value="Unassembled WGS sequence"/>
</dbReference>
<feature type="chain" id="PRO_5031565215" description="Secreted protein" evidence="1">
    <location>
        <begin position="25"/>
        <end position="116"/>
    </location>
</feature>
<keyword evidence="3" id="KW-1185">Reference proteome</keyword>
<keyword evidence="1" id="KW-0732">Signal</keyword>
<feature type="signal peptide" evidence="1">
    <location>
        <begin position="1"/>
        <end position="24"/>
    </location>
</feature>
<gene>
    <name evidence="2" type="ORF">HK107_08555</name>
</gene>
<dbReference type="AlphaFoldDB" id="A0A7Y3RLN0"/>
<sequence length="116" mass="13076">MRNVLILALTTFAVAACASSQANAGWRLNPALCPDLREDVRDRAVTRGVRDLREDRRDERVVNCPRSAFVYTDARGRALRNPPVLPRAYGRVYLGPRGAYYTVYGGRRRSLAVIRL</sequence>
<dbReference type="RefSeq" id="WP_173198533.1">
    <property type="nucleotide sequence ID" value="NZ_JABFCX010000002.1"/>
</dbReference>
<dbReference type="EMBL" id="JABFCX010000002">
    <property type="protein sequence ID" value="NNU16368.1"/>
    <property type="molecule type" value="Genomic_DNA"/>
</dbReference>
<name>A0A7Y3RLN0_9PROT</name>
<dbReference type="PROSITE" id="PS51257">
    <property type="entry name" value="PROKAR_LIPOPROTEIN"/>
    <property type="match status" value="1"/>
</dbReference>
<evidence type="ECO:0000313" key="3">
    <source>
        <dbReference type="Proteomes" id="UP000536835"/>
    </source>
</evidence>
<evidence type="ECO:0000313" key="2">
    <source>
        <dbReference type="EMBL" id="NNU16368.1"/>
    </source>
</evidence>